<evidence type="ECO:0000313" key="2">
    <source>
        <dbReference type="Proteomes" id="UP001264980"/>
    </source>
</evidence>
<accession>A0ABU1R8G1</accession>
<gene>
    <name evidence="1" type="ORF">J2W84_006729</name>
</gene>
<proteinExistence type="predicted"/>
<keyword evidence="2" id="KW-1185">Reference proteome</keyword>
<name>A0ABU1R8G1_9BACT</name>
<dbReference type="EMBL" id="JAVDTI010000011">
    <property type="protein sequence ID" value="MDR6809653.1"/>
    <property type="molecule type" value="Genomic_DNA"/>
</dbReference>
<evidence type="ECO:0000313" key="1">
    <source>
        <dbReference type="EMBL" id="MDR6809653.1"/>
    </source>
</evidence>
<protein>
    <submittedName>
        <fullName evidence="1">Uncharacterized protein</fullName>
    </submittedName>
</protein>
<comment type="caution">
    <text evidence="1">The sequence shown here is derived from an EMBL/GenBank/DDBJ whole genome shotgun (WGS) entry which is preliminary data.</text>
</comment>
<organism evidence="1 2">
    <name type="scientific">Dyadobacter fermentans</name>
    <dbReference type="NCBI Taxonomy" id="94254"/>
    <lineage>
        <taxon>Bacteria</taxon>
        <taxon>Pseudomonadati</taxon>
        <taxon>Bacteroidota</taxon>
        <taxon>Cytophagia</taxon>
        <taxon>Cytophagales</taxon>
        <taxon>Spirosomataceae</taxon>
        <taxon>Dyadobacter</taxon>
    </lineage>
</organism>
<reference evidence="1 2" key="1">
    <citation type="submission" date="2023-07" db="EMBL/GenBank/DDBJ databases">
        <title>Sorghum-associated microbial communities from plants grown in Nebraska, USA.</title>
        <authorList>
            <person name="Schachtman D."/>
        </authorList>
    </citation>
    <scope>NUCLEOTIDE SEQUENCE [LARGE SCALE GENOMIC DNA]</scope>
    <source>
        <strain evidence="1 2">BE57</strain>
    </source>
</reference>
<sequence>MPVAAAAYLENTIPSAATPLTAAPQGGRDFTANR</sequence>
<dbReference type="Proteomes" id="UP001264980">
    <property type="component" value="Unassembled WGS sequence"/>
</dbReference>